<dbReference type="GO" id="GO:0034220">
    <property type="term" value="P:monoatomic ion transmembrane transport"/>
    <property type="evidence" value="ECO:0007669"/>
    <property type="project" value="InterPro"/>
</dbReference>
<keyword evidence="9" id="KW-0472">Membrane</keyword>
<evidence type="ECO:0000313" key="13">
    <source>
        <dbReference type="EMBL" id="AHF00527.1"/>
    </source>
</evidence>
<dbReference type="STRING" id="717772.THIAE_01035"/>
<evidence type="ECO:0000256" key="5">
    <source>
        <dbReference type="ARBA" id="ARBA00022692"/>
    </source>
</evidence>
<keyword evidence="4" id="KW-1134">Transmembrane beta strand</keyword>
<dbReference type="GO" id="GO:0046930">
    <property type="term" value="C:pore complex"/>
    <property type="evidence" value="ECO:0007669"/>
    <property type="project" value="UniProtKB-KW"/>
</dbReference>
<dbReference type="Proteomes" id="UP000005380">
    <property type="component" value="Chromosome"/>
</dbReference>
<reference evidence="13 14" key="1">
    <citation type="submission" date="2013-12" db="EMBL/GenBank/DDBJ databases">
        <authorList>
            <consortium name="DOE Joint Genome Institute"/>
            <person name="Kappler U."/>
            <person name="Huntemann M."/>
            <person name="Han J."/>
            <person name="Chen A."/>
            <person name="Kyrpides N."/>
            <person name="Mavromatis K."/>
            <person name="Markowitz V."/>
            <person name="Palaniappan K."/>
            <person name="Ivanova N."/>
            <person name="Schaumberg A."/>
            <person name="Pati A."/>
            <person name="Liolios K."/>
            <person name="Nordberg H.P."/>
            <person name="Cantor M.N."/>
            <person name="Hua S.X."/>
            <person name="Woyke T."/>
        </authorList>
    </citation>
    <scope>NUCLEOTIDE SEQUENCE [LARGE SCALE GENOMIC DNA]</scope>
    <source>
        <strain evidence="14">AL2</strain>
    </source>
</reference>
<dbReference type="OrthoDB" id="784582at2"/>
<evidence type="ECO:0000259" key="12">
    <source>
        <dbReference type="Pfam" id="PF13609"/>
    </source>
</evidence>
<dbReference type="CDD" id="cd00342">
    <property type="entry name" value="gram_neg_porins"/>
    <property type="match status" value="1"/>
</dbReference>
<keyword evidence="10" id="KW-0998">Cell outer membrane</keyword>
<feature type="chain" id="PRO_5004786934" evidence="11">
    <location>
        <begin position="31"/>
        <end position="344"/>
    </location>
</feature>
<feature type="signal peptide" evidence="11">
    <location>
        <begin position="1"/>
        <end position="30"/>
    </location>
</feature>
<protein>
    <submittedName>
        <fullName evidence="13">Porin</fullName>
    </submittedName>
</protein>
<comment type="subcellular location">
    <subcellularLocation>
        <location evidence="1">Cell outer membrane</location>
        <topology evidence="1">Multi-pass membrane protein</topology>
    </subcellularLocation>
</comment>
<keyword evidence="8" id="KW-0626">Porin</keyword>
<dbReference type="GO" id="GO:0009279">
    <property type="term" value="C:cell outer membrane"/>
    <property type="evidence" value="ECO:0007669"/>
    <property type="project" value="UniProtKB-SubCell"/>
</dbReference>
<evidence type="ECO:0000256" key="10">
    <source>
        <dbReference type="ARBA" id="ARBA00023237"/>
    </source>
</evidence>
<evidence type="ECO:0000256" key="2">
    <source>
        <dbReference type="ARBA" id="ARBA00011233"/>
    </source>
</evidence>
<feature type="domain" description="Porin" evidence="12">
    <location>
        <begin position="19"/>
        <end position="307"/>
    </location>
</feature>
<dbReference type="InterPro" id="IPR050298">
    <property type="entry name" value="Gram-neg_bact_OMP"/>
</dbReference>
<dbReference type="PANTHER" id="PTHR34501:SF9">
    <property type="entry name" value="MAJOR OUTER MEMBRANE PROTEIN P.IA"/>
    <property type="match status" value="1"/>
</dbReference>
<dbReference type="Gene3D" id="2.40.160.10">
    <property type="entry name" value="Porin"/>
    <property type="match status" value="1"/>
</dbReference>
<evidence type="ECO:0000256" key="1">
    <source>
        <dbReference type="ARBA" id="ARBA00004571"/>
    </source>
</evidence>
<dbReference type="SUPFAM" id="SSF56935">
    <property type="entry name" value="Porins"/>
    <property type="match status" value="1"/>
</dbReference>
<evidence type="ECO:0000256" key="3">
    <source>
        <dbReference type="ARBA" id="ARBA00022448"/>
    </source>
</evidence>
<keyword evidence="7" id="KW-0406">Ion transport</keyword>
<dbReference type="AlphaFoldDB" id="W0DPY9"/>
<dbReference type="PRINTS" id="PR00182">
    <property type="entry name" value="ECOLNEIPORIN"/>
</dbReference>
<organism evidence="13 14">
    <name type="scientific">Thiomicrospira aerophila AL3</name>
    <dbReference type="NCBI Taxonomy" id="717772"/>
    <lineage>
        <taxon>Bacteria</taxon>
        <taxon>Pseudomonadati</taxon>
        <taxon>Pseudomonadota</taxon>
        <taxon>Gammaproteobacteria</taxon>
        <taxon>Thiotrichales</taxon>
        <taxon>Piscirickettsiaceae</taxon>
        <taxon>Thiomicrospira</taxon>
    </lineage>
</organism>
<evidence type="ECO:0000256" key="6">
    <source>
        <dbReference type="ARBA" id="ARBA00022729"/>
    </source>
</evidence>
<evidence type="ECO:0000256" key="7">
    <source>
        <dbReference type="ARBA" id="ARBA00023065"/>
    </source>
</evidence>
<dbReference type="KEGG" id="tao:THIAE_01035"/>
<dbReference type="RefSeq" id="WP_006459554.1">
    <property type="nucleotide sequence ID" value="NZ_CP007030.1"/>
</dbReference>
<accession>W0DPY9</accession>
<evidence type="ECO:0000313" key="14">
    <source>
        <dbReference type="Proteomes" id="UP000005380"/>
    </source>
</evidence>
<dbReference type="HOGENOM" id="CLU_834033_0_0_6"/>
<comment type="subunit">
    <text evidence="2">Homotrimer.</text>
</comment>
<keyword evidence="3" id="KW-0813">Transport</keyword>
<evidence type="ECO:0000256" key="8">
    <source>
        <dbReference type="ARBA" id="ARBA00023114"/>
    </source>
</evidence>
<proteinExistence type="predicted"/>
<keyword evidence="6 11" id="KW-0732">Signal</keyword>
<dbReference type="GO" id="GO:0015288">
    <property type="term" value="F:porin activity"/>
    <property type="evidence" value="ECO:0007669"/>
    <property type="project" value="UniProtKB-KW"/>
</dbReference>
<dbReference type="EMBL" id="CP007030">
    <property type="protein sequence ID" value="AHF00527.1"/>
    <property type="molecule type" value="Genomic_DNA"/>
</dbReference>
<evidence type="ECO:0000256" key="11">
    <source>
        <dbReference type="SAM" id="SignalP"/>
    </source>
</evidence>
<dbReference type="InterPro" id="IPR033900">
    <property type="entry name" value="Gram_neg_porin_domain"/>
</dbReference>
<dbReference type="FunCoup" id="W0DPY9">
    <property type="interactions" value="235"/>
</dbReference>
<dbReference type="InParanoid" id="W0DPY9"/>
<sequence>MSMPHKHATKMTLKTLVLAMASTAPAGLLAAVDIDFYGSLRIQAETVHPDSSAEFAKGGNSSYSNIRDAYSRLGVNANWQATDGLNLFGQLEVPFDSANFKVQDPYDDRRDLRVAQVGISGEFGTLAYGQMWLPFYNAISYKVDRFSTYYSGYATLASFRAFNSVSYYSPDFNGVSFAAGAVLKNTSDRADTFDDNSYQFTATYNANGTDVSLGIEQVDDNNDTRLLGAALGQQIDNIYIGIKLEQSSAKGRSDANVFNLYADYTLNDYTFKAMYADVDGFGGQIFHLGADYQYSKNLKTFIEFYQQEKLFNALAGEKSGGAGDFANPLTGGGKALAVGFRYDF</sequence>
<dbReference type="eggNOG" id="COG3203">
    <property type="taxonomic scope" value="Bacteria"/>
</dbReference>
<name>W0DPY9_9GAMM</name>
<gene>
    <name evidence="13" type="ORF">THIAE_01035</name>
</gene>
<evidence type="ECO:0000256" key="4">
    <source>
        <dbReference type="ARBA" id="ARBA00022452"/>
    </source>
</evidence>
<dbReference type="Pfam" id="PF13609">
    <property type="entry name" value="Porin_4"/>
    <property type="match status" value="1"/>
</dbReference>
<dbReference type="PANTHER" id="PTHR34501">
    <property type="entry name" value="PROTEIN YDDL-RELATED"/>
    <property type="match status" value="1"/>
</dbReference>
<evidence type="ECO:0000256" key="9">
    <source>
        <dbReference type="ARBA" id="ARBA00023136"/>
    </source>
</evidence>
<keyword evidence="14" id="KW-1185">Reference proteome</keyword>
<dbReference type="InterPro" id="IPR001702">
    <property type="entry name" value="Porin_Gram-ve"/>
</dbReference>
<dbReference type="InterPro" id="IPR023614">
    <property type="entry name" value="Porin_dom_sf"/>
</dbReference>
<keyword evidence="5" id="KW-0812">Transmembrane</keyword>